<reference evidence="1 2" key="1">
    <citation type="submission" date="2015-01" db="EMBL/GenBank/DDBJ databases">
        <title>Lifestyle Evolution in Cyanobacterial Symbionts of Sponges.</title>
        <authorList>
            <person name="Burgsdorf I."/>
            <person name="Slaby B.M."/>
            <person name="Handley K.M."/>
            <person name="Haber M."/>
            <person name="Blom J."/>
            <person name="Marshall C.W."/>
            <person name="Gilbert J.A."/>
            <person name="Hentschel U."/>
            <person name="Steindler L."/>
        </authorList>
    </citation>
    <scope>NUCLEOTIDE SEQUENCE [LARGE SCALE GENOMIC DNA]</scope>
    <source>
        <strain evidence="1">SP3</strain>
    </source>
</reference>
<accession>A0A0G2HIW1</accession>
<evidence type="ECO:0000313" key="2">
    <source>
        <dbReference type="Proteomes" id="UP000035067"/>
    </source>
</evidence>
<name>A0A0G2HIW1_9SYNE</name>
<dbReference type="AlphaFoldDB" id="A0A0G2HIW1"/>
<organism evidence="1 2">
    <name type="scientific">Candidatus Synechococcus spongiarum SP3</name>
    <dbReference type="NCBI Taxonomy" id="1604020"/>
    <lineage>
        <taxon>Bacteria</taxon>
        <taxon>Bacillati</taxon>
        <taxon>Cyanobacteriota</taxon>
        <taxon>Cyanophyceae</taxon>
        <taxon>Synechococcales</taxon>
        <taxon>Synechococcaceae</taxon>
        <taxon>Synechococcus</taxon>
    </lineage>
</organism>
<feature type="non-terminal residue" evidence="1">
    <location>
        <position position="76"/>
    </location>
</feature>
<dbReference type="Proteomes" id="UP000035067">
    <property type="component" value="Unassembled WGS sequence"/>
</dbReference>
<comment type="caution">
    <text evidence="1">The sequence shown here is derived from an EMBL/GenBank/DDBJ whole genome shotgun (WGS) entry which is preliminary data.</text>
</comment>
<protein>
    <submittedName>
        <fullName evidence="1">Uncharacterized protein</fullName>
    </submittedName>
</protein>
<evidence type="ECO:0000313" key="1">
    <source>
        <dbReference type="EMBL" id="KKZ10370.1"/>
    </source>
</evidence>
<gene>
    <name evidence="1" type="ORF">TE42_10260</name>
</gene>
<sequence length="76" mass="8311">MAPLGSLAEDWPVCPMENGFPPWAEVGTRDNQAQLQVRIVTLNPVCNALPEFSRMTIAVGGAPAARGWFDVLDDWL</sequence>
<dbReference type="PATRIC" id="fig|1604020.3.peg.361"/>
<proteinExistence type="predicted"/>
<dbReference type="EMBL" id="JXQG01000096">
    <property type="protein sequence ID" value="KKZ10370.1"/>
    <property type="molecule type" value="Genomic_DNA"/>
</dbReference>